<dbReference type="InterPro" id="IPR005325">
    <property type="entry name" value="DUF308_memb"/>
</dbReference>
<feature type="transmembrane region" description="Helical" evidence="1">
    <location>
        <begin position="154"/>
        <end position="178"/>
    </location>
</feature>
<keyword evidence="1" id="KW-0472">Membrane</keyword>
<comment type="caution">
    <text evidence="2">The sequence shown here is derived from an EMBL/GenBank/DDBJ whole genome shotgun (WGS) entry which is preliminary data.</text>
</comment>
<dbReference type="RefSeq" id="WP_212780870.1">
    <property type="nucleotide sequence ID" value="NZ_BMAY01000006.1"/>
</dbReference>
<dbReference type="Pfam" id="PF03729">
    <property type="entry name" value="DUF308"/>
    <property type="match status" value="2"/>
</dbReference>
<organism evidence="2 3">
    <name type="scientific">Lactobacillus corticis</name>
    <dbReference type="NCBI Taxonomy" id="2201249"/>
    <lineage>
        <taxon>Bacteria</taxon>
        <taxon>Bacillati</taxon>
        <taxon>Bacillota</taxon>
        <taxon>Bacilli</taxon>
        <taxon>Lactobacillales</taxon>
        <taxon>Lactobacillaceae</taxon>
        <taxon>Lactobacillus</taxon>
    </lineage>
</organism>
<evidence type="ECO:0000313" key="3">
    <source>
        <dbReference type="Proteomes" id="UP000677218"/>
    </source>
</evidence>
<dbReference type="AlphaFoldDB" id="A0A916QGZ8"/>
<protein>
    <submittedName>
        <fullName evidence="2">Membrane protein</fullName>
    </submittedName>
</protein>
<feature type="transmembrane region" description="Helical" evidence="1">
    <location>
        <begin position="38"/>
        <end position="64"/>
    </location>
</feature>
<dbReference type="InterPro" id="IPR052712">
    <property type="entry name" value="Acid_resist_chaperone_HdeD"/>
</dbReference>
<feature type="transmembrane region" description="Helical" evidence="1">
    <location>
        <begin position="71"/>
        <end position="90"/>
    </location>
</feature>
<dbReference type="GO" id="GO:0005886">
    <property type="term" value="C:plasma membrane"/>
    <property type="evidence" value="ECO:0007669"/>
    <property type="project" value="TreeGrafter"/>
</dbReference>
<dbReference type="EMBL" id="BMAY01000006">
    <property type="protein sequence ID" value="GFZ27185.1"/>
    <property type="molecule type" value="Genomic_DNA"/>
</dbReference>
<name>A0A916QGZ8_9LACO</name>
<feature type="transmembrane region" description="Helical" evidence="1">
    <location>
        <begin position="96"/>
        <end position="117"/>
    </location>
</feature>
<feature type="transmembrane region" description="Helical" evidence="1">
    <location>
        <begin position="12"/>
        <end position="32"/>
    </location>
</feature>
<accession>A0A916QGZ8</accession>
<gene>
    <name evidence="2" type="ORF">LCB40_10650</name>
</gene>
<keyword evidence="3" id="KW-1185">Reference proteome</keyword>
<dbReference type="PANTHER" id="PTHR34989:SF1">
    <property type="entry name" value="PROTEIN HDED"/>
    <property type="match status" value="1"/>
</dbReference>
<keyword evidence="1" id="KW-0812">Transmembrane</keyword>
<reference evidence="2" key="1">
    <citation type="submission" date="2020-08" db="EMBL/GenBank/DDBJ databases">
        <title>Taxonomic study for Lactobacillus species isolated from hardwood bark.</title>
        <authorList>
            <person name="Tohno M."/>
            <person name="Tanizawa Y."/>
        </authorList>
    </citation>
    <scope>NUCLEOTIDE SEQUENCE</scope>
    <source>
        <strain evidence="2">B40</strain>
    </source>
</reference>
<proteinExistence type="predicted"/>
<dbReference type="Proteomes" id="UP000677218">
    <property type="component" value="Unassembled WGS sequence"/>
</dbReference>
<sequence length="180" mass="20078">MFNVYGYEEHRGFNWGTFISGVLMVIVGLLVLRHPDKSLHAFVLLFGIISIGQGIAWIAAFVGLHRTFGRAWTTLVSGIIDILVGVMFLADYEVGGITLGILFSVWFLIDSITGLVVSWSLRGLSTPFFIFDLLMSIFGLIIAFMLLLHPVVAIASLIYLVAFWLIVFGVRQIILAWARR</sequence>
<dbReference type="PANTHER" id="PTHR34989">
    <property type="entry name" value="PROTEIN HDED"/>
    <property type="match status" value="1"/>
</dbReference>
<evidence type="ECO:0000256" key="1">
    <source>
        <dbReference type="SAM" id="Phobius"/>
    </source>
</evidence>
<keyword evidence="1" id="KW-1133">Transmembrane helix</keyword>
<feature type="transmembrane region" description="Helical" evidence="1">
    <location>
        <begin position="129"/>
        <end position="148"/>
    </location>
</feature>
<evidence type="ECO:0000313" key="2">
    <source>
        <dbReference type="EMBL" id="GFZ27185.1"/>
    </source>
</evidence>